<sequence>MAVAGIVAFVLSLALGLVSPAVTASAGPEDRDRPAPKTSSGQSSSGGPRTTPLSPPSSSLQARGPASVTATASSPYATPGLAIPAWGDAQWKHPDTFQTIELADLDGDGRDEIYGRLPAGLEVYDFRVDSGQWAPTYVTGTVPFADAPRAPVGWLPPYYYATIQAADVDGDGSEEVVGRGPVGLQIHSFEPAATAGESTWCTLSAQGPFTDWGPWAQDAAYYSTIQAADLDGDGRENEFFGRGTDGIEAWRFTAGDDCSTAGSSWTKLPTLPHFDDTTAGPGVADRYATIQAADLDGDGTDDVFGRASNGIYSYSLASGTWADLPVLKEFTDVQGFTATSQYGTIQTGDLDGEGGVEVFGRNADGIVGYRLESGTWQALKALTKDFGNSSSVDWGNAPGYYSTIQAADIDGDARDEVVGRSVDGIHAWELLASDQWHEVSTGGPFTDADGWSQDWSRFSTIQLGDIDGTVPLNAPTTNGSDRAEIIGRGPTGIQTYAWDDVKNTWVSPSATFPDYSTGTAKAAYQAVNATIATQLGYTNPDFDLRSTYGSETNYNLGTKYPELVAAATQPSNVPDAVWEAVTTQLTNELSAAASVEAYFAGVQGALQQDEITDLAQDGPQIAEQLDYNIKSSHALEADLFGLAAGVAEALANLATTETGVPVGSVVGGLFSAGWATGTRVSEGSGNSTLHKELRKILDDSAGMITAAADAIPAAREAVATDYGMLWEVGALTGNDTWVPPTNDSTAARTAQAFNVWVWQVVLNDQAHVEHKDKANAAWSYDGFHYGLKVGDASDIESQLFGKTSAGCLANFDPSCNLHVPPDFVFQGIYGWDIPCGFFTTCQPTGAWLPPE</sequence>
<accession>A0A849JUF4</accession>
<evidence type="ECO:0000313" key="3">
    <source>
        <dbReference type="EMBL" id="NNU26214.1"/>
    </source>
</evidence>
<dbReference type="PANTHER" id="PTHR44103">
    <property type="entry name" value="PROPROTEIN CONVERTASE P"/>
    <property type="match status" value="1"/>
</dbReference>
<dbReference type="Proteomes" id="UP000557204">
    <property type="component" value="Unassembled WGS sequence"/>
</dbReference>
<dbReference type="SUPFAM" id="SSF69318">
    <property type="entry name" value="Integrin alpha N-terminal domain"/>
    <property type="match status" value="1"/>
</dbReference>
<evidence type="ECO:0000256" key="2">
    <source>
        <dbReference type="SAM" id="SignalP"/>
    </source>
</evidence>
<dbReference type="SUPFAM" id="SSF89372">
    <property type="entry name" value="Fucose-specific lectin"/>
    <property type="match status" value="1"/>
</dbReference>
<evidence type="ECO:0000256" key="1">
    <source>
        <dbReference type="SAM" id="MobiDB-lite"/>
    </source>
</evidence>
<comment type="caution">
    <text evidence="3">The sequence shown here is derived from an EMBL/GenBank/DDBJ whole genome shotgun (WGS) entry which is preliminary data.</text>
</comment>
<feature type="compositionally biased region" description="Low complexity" evidence="1">
    <location>
        <begin position="43"/>
        <end position="60"/>
    </location>
</feature>
<dbReference type="PANTHER" id="PTHR44103:SF1">
    <property type="entry name" value="PROPROTEIN CONVERTASE P"/>
    <property type="match status" value="1"/>
</dbReference>
<dbReference type="AlphaFoldDB" id="A0A849JUF4"/>
<keyword evidence="2" id="KW-0732">Signal</keyword>
<reference evidence="3 4" key="1">
    <citation type="submission" date="2020-05" db="EMBL/GenBank/DDBJ databases">
        <title>Genome sequence of Isoptericola sp. JC619 isolated from Chilika lagoon, India.</title>
        <authorList>
            <person name="Kumar D."/>
            <person name="Appam K."/>
            <person name="Gandham S."/>
            <person name="Uppada J."/>
            <person name="Sasikala C."/>
            <person name="Venkata Ramana C."/>
        </authorList>
    </citation>
    <scope>NUCLEOTIDE SEQUENCE [LARGE SCALE GENOMIC DNA]</scope>
    <source>
        <strain evidence="3 4">JC619</strain>
    </source>
</reference>
<protein>
    <submittedName>
        <fullName evidence="3">VCBS repeat-containing protein</fullName>
    </submittedName>
</protein>
<organism evidence="3 4">
    <name type="scientific">Isoptericola sediminis</name>
    <dbReference type="NCBI Taxonomy" id="2733572"/>
    <lineage>
        <taxon>Bacteria</taxon>
        <taxon>Bacillati</taxon>
        <taxon>Actinomycetota</taxon>
        <taxon>Actinomycetes</taxon>
        <taxon>Micrococcales</taxon>
        <taxon>Promicromonosporaceae</taxon>
        <taxon>Isoptericola</taxon>
    </lineage>
</organism>
<feature type="region of interest" description="Disordered" evidence="1">
    <location>
        <begin position="24"/>
        <end position="73"/>
    </location>
</feature>
<dbReference type="RefSeq" id="WP_171245718.1">
    <property type="nucleotide sequence ID" value="NZ_JABFAJ010000003.1"/>
</dbReference>
<feature type="chain" id="PRO_5032497317" evidence="2">
    <location>
        <begin position="27"/>
        <end position="851"/>
    </location>
</feature>
<evidence type="ECO:0000313" key="4">
    <source>
        <dbReference type="Proteomes" id="UP000557204"/>
    </source>
</evidence>
<gene>
    <name evidence="3" type="ORF">HLI28_01475</name>
</gene>
<feature type="signal peptide" evidence="2">
    <location>
        <begin position="1"/>
        <end position="26"/>
    </location>
</feature>
<keyword evidence="4" id="KW-1185">Reference proteome</keyword>
<name>A0A849JUF4_9MICO</name>
<dbReference type="EMBL" id="JABFAJ010000003">
    <property type="protein sequence ID" value="NNU26214.1"/>
    <property type="molecule type" value="Genomic_DNA"/>
</dbReference>
<dbReference type="InterPro" id="IPR028994">
    <property type="entry name" value="Integrin_alpha_N"/>
</dbReference>
<proteinExistence type="predicted"/>